<dbReference type="PROSITE" id="PS51683">
    <property type="entry name" value="SAM_OMT_II"/>
    <property type="match status" value="1"/>
</dbReference>
<reference evidence="5" key="2">
    <citation type="submission" date="2023-05" db="EMBL/GenBank/DDBJ databases">
        <authorList>
            <consortium name="Lawrence Berkeley National Laboratory"/>
            <person name="Steindorff A."/>
            <person name="Hensen N."/>
            <person name="Bonometti L."/>
            <person name="Westerberg I."/>
            <person name="Brannstrom I.O."/>
            <person name="Guillou S."/>
            <person name="Cros-Aarteil S."/>
            <person name="Calhoun S."/>
            <person name="Haridas S."/>
            <person name="Kuo A."/>
            <person name="Mondo S."/>
            <person name="Pangilinan J."/>
            <person name="Riley R."/>
            <person name="Labutti K."/>
            <person name="Andreopoulos B."/>
            <person name="Lipzen A."/>
            <person name="Chen C."/>
            <person name="Yanf M."/>
            <person name="Daum C."/>
            <person name="Ng V."/>
            <person name="Clum A."/>
            <person name="Ohm R."/>
            <person name="Martin F."/>
            <person name="Silar P."/>
            <person name="Natvig D."/>
            <person name="Lalanne C."/>
            <person name="Gautier V."/>
            <person name="Ament-Velasquez S.L."/>
            <person name="Kruys A."/>
            <person name="Hutchinson M.I."/>
            <person name="Powell A.J."/>
            <person name="Barry K."/>
            <person name="Miller A.N."/>
            <person name="Grigoriev I.V."/>
            <person name="Debuchy R."/>
            <person name="Gladieux P."/>
            <person name="Thoren M.H."/>
            <person name="Johannesson H."/>
        </authorList>
    </citation>
    <scope>NUCLEOTIDE SEQUENCE</scope>
    <source>
        <strain evidence="5">PSN243</strain>
    </source>
</reference>
<keyword evidence="1" id="KW-0489">Methyltransferase</keyword>
<reference evidence="5" key="1">
    <citation type="journal article" date="2023" name="Mol. Phylogenet. Evol.">
        <title>Genome-scale phylogeny and comparative genomics of the fungal order Sordariales.</title>
        <authorList>
            <person name="Hensen N."/>
            <person name="Bonometti L."/>
            <person name="Westerberg I."/>
            <person name="Brannstrom I.O."/>
            <person name="Guillou S."/>
            <person name="Cros-Aarteil S."/>
            <person name="Calhoun S."/>
            <person name="Haridas S."/>
            <person name="Kuo A."/>
            <person name="Mondo S."/>
            <person name="Pangilinan J."/>
            <person name="Riley R."/>
            <person name="LaButti K."/>
            <person name="Andreopoulos B."/>
            <person name="Lipzen A."/>
            <person name="Chen C."/>
            <person name="Yan M."/>
            <person name="Daum C."/>
            <person name="Ng V."/>
            <person name="Clum A."/>
            <person name="Steindorff A."/>
            <person name="Ohm R.A."/>
            <person name="Martin F."/>
            <person name="Silar P."/>
            <person name="Natvig D.O."/>
            <person name="Lalanne C."/>
            <person name="Gautier V."/>
            <person name="Ament-Velasquez S.L."/>
            <person name="Kruys A."/>
            <person name="Hutchinson M.I."/>
            <person name="Powell A.J."/>
            <person name="Barry K."/>
            <person name="Miller A.N."/>
            <person name="Grigoriev I.V."/>
            <person name="Debuchy R."/>
            <person name="Gladieux P."/>
            <person name="Hiltunen Thoren M."/>
            <person name="Johannesson H."/>
        </authorList>
    </citation>
    <scope>NUCLEOTIDE SEQUENCE</scope>
    <source>
        <strain evidence="5">PSN243</strain>
    </source>
</reference>
<keyword evidence="6" id="KW-1185">Reference proteome</keyword>
<protein>
    <submittedName>
        <fullName evidence="5">O-methyltransferase</fullName>
    </submittedName>
</protein>
<dbReference type="AlphaFoldDB" id="A0AAV9GPK1"/>
<dbReference type="PANTHER" id="PTHR43712">
    <property type="entry name" value="PUTATIVE (AFU_ORTHOLOGUE AFUA_4G14580)-RELATED"/>
    <property type="match status" value="1"/>
</dbReference>
<dbReference type="Pfam" id="PF00891">
    <property type="entry name" value="Methyltransf_2"/>
    <property type="match status" value="1"/>
</dbReference>
<dbReference type="EMBL" id="MU865934">
    <property type="protein sequence ID" value="KAK4449954.1"/>
    <property type="molecule type" value="Genomic_DNA"/>
</dbReference>
<proteinExistence type="predicted"/>
<dbReference type="Gene3D" id="3.40.50.150">
    <property type="entry name" value="Vaccinia Virus protein VP39"/>
    <property type="match status" value="1"/>
</dbReference>
<dbReference type="GO" id="GO:0032259">
    <property type="term" value="P:methylation"/>
    <property type="evidence" value="ECO:0007669"/>
    <property type="project" value="UniProtKB-KW"/>
</dbReference>
<comment type="caution">
    <text evidence="5">The sequence shown here is derived from an EMBL/GenBank/DDBJ whole genome shotgun (WGS) entry which is preliminary data.</text>
</comment>
<sequence length="425" mass="46975">MATSKQTDIEESVHISIASAPRDIGSVPSLLADIASLGNHSDLSADREARLSLLDKARSLVAALETPRETAVKHVGAETASFFSIGLGVEVGLFHELAKNNGSPKKDTELAEILGFDLGILRQILRHLAAMKHIDQTGPDEYTPNNFTLCLTYPPIADGYPLYRDMCITPMQHLHQYLAIKSYSAPTSITDNPFTFGHHTSSSMFDYLTHHPLQNTRFNSHMSGYRVGRPSWLHPSIYPVQSRLVTGHEPPSALLVDIGGNTGRDLLQFAHTFSPPKGTTLILQDQPPVLESAPHSELEAAGITPMPHDFFTPQPVHGARAYFLHHILHDWPDERCVEIVTQIKGAMRPGYSRLLVNEHVIPSMGASWEATYLDLYMMLLFGAKERTEEDWVALLEDKCGLRVVKVWNPGNGIEGVIECEVPVEG</sequence>
<dbReference type="SUPFAM" id="SSF46785">
    <property type="entry name" value="Winged helix' DNA-binding domain"/>
    <property type="match status" value="1"/>
</dbReference>
<evidence type="ECO:0000313" key="6">
    <source>
        <dbReference type="Proteomes" id="UP001321760"/>
    </source>
</evidence>
<dbReference type="InterPro" id="IPR001077">
    <property type="entry name" value="COMT_C"/>
</dbReference>
<keyword evidence="2" id="KW-0808">Transferase</keyword>
<evidence type="ECO:0000256" key="1">
    <source>
        <dbReference type="ARBA" id="ARBA00022603"/>
    </source>
</evidence>
<evidence type="ECO:0000256" key="2">
    <source>
        <dbReference type="ARBA" id="ARBA00022679"/>
    </source>
</evidence>
<dbReference type="PANTHER" id="PTHR43712:SF17">
    <property type="entry name" value="O-METHYLTRANSFERASE"/>
    <property type="match status" value="1"/>
</dbReference>
<dbReference type="InterPro" id="IPR036390">
    <property type="entry name" value="WH_DNA-bd_sf"/>
</dbReference>
<dbReference type="InterPro" id="IPR029063">
    <property type="entry name" value="SAM-dependent_MTases_sf"/>
</dbReference>
<gene>
    <name evidence="5" type="ORF">QBC34DRAFT_298007</name>
</gene>
<feature type="domain" description="O-methyltransferase C-terminal" evidence="4">
    <location>
        <begin position="254"/>
        <end position="397"/>
    </location>
</feature>
<keyword evidence="3" id="KW-0949">S-adenosyl-L-methionine</keyword>
<organism evidence="5 6">
    <name type="scientific">Podospora aff. communis PSN243</name>
    <dbReference type="NCBI Taxonomy" id="3040156"/>
    <lineage>
        <taxon>Eukaryota</taxon>
        <taxon>Fungi</taxon>
        <taxon>Dikarya</taxon>
        <taxon>Ascomycota</taxon>
        <taxon>Pezizomycotina</taxon>
        <taxon>Sordariomycetes</taxon>
        <taxon>Sordariomycetidae</taxon>
        <taxon>Sordariales</taxon>
        <taxon>Podosporaceae</taxon>
        <taxon>Podospora</taxon>
    </lineage>
</organism>
<dbReference type="InterPro" id="IPR036388">
    <property type="entry name" value="WH-like_DNA-bd_sf"/>
</dbReference>
<name>A0AAV9GPK1_9PEZI</name>
<dbReference type="Proteomes" id="UP001321760">
    <property type="component" value="Unassembled WGS sequence"/>
</dbReference>
<dbReference type="SUPFAM" id="SSF53335">
    <property type="entry name" value="S-adenosyl-L-methionine-dependent methyltransferases"/>
    <property type="match status" value="1"/>
</dbReference>
<accession>A0AAV9GPK1</accession>
<dbReference type="Gene3D" id="1.10.10.10">
    <property type="entry name" value="Winged helix-like DNA-binding domain superfamily/Winged helix DNA-binding domain"/>
    <property type="match status" value="1"/>
</dbReference>
<dbReference type="GO" id="GO:0008171">
    <property type="term" value="F:O-methyltransferase activity"/>
    <property type="evidence" value="ECO:0007669"/>
    <property type="project" value="InterPro"/>
</dbReference>
<evidence type="ECO:0000256" key="3">
    <source>
        <dbReference type="ARBA" id="ARBA00022691"/>
    </source>
</evidence>
<evidence type="ECO:0000313" key="5">
    <source>
        <dbReference type="EMBL" id="KAK4449954.1"/>
    </source>
</evidence>
<dbReference type="InterPro" id="IPR016461">
    <property type="entry name" value="COMT-like"/>
</dbReference>
<evidence type="ECO:0000259" key="4">
    <source>
        <dbReference type="Pfam" id="PF00891"/>
    </source>
</evidence>